<dbReference type="Proteomes" id="UP000275078">
    <property type="component" value="Unassembled WGS sequence"/>
</dbReference>
<gene>
    <name evidence="1" type="ORF">BJ508DRAFT_35046</name>
</gene>
<reference evidence="1 2" key="1">
    <citation type="journal article" date="2018" name="Nat. Ecol. Evol.">
        <title>Pezizomycetes genomes reveal the molecular basis of ectomycorrhizal truffle lifestyle.</title>
        <authorList>
            <person name="Murat C."/>
            <person name="Payen T."/>
            <person name="Noel B."/>
            <person name="Kuo A."/>
            <person name="Morin E."/>
            <person name="Chen J."/>
            <person name="Kohler A."/>
            <person name="Krizsan K."/>
            <person name="Balestrini R."/>
            <person name="Da Silva C."/>
            <person name="Montanini B."/>
            <person name="Hainaut M."/>
            <person name="Levati E."/>
            <person name="Barry K.W."/>
            <person name="Belfiori B."/>
            <person name="Cichocki N."/>
            <person name="Clum A."/>
            <person name="Dockter R.B."/>
            <person name="Fauchery L."/>
            <person name="Guy J."/>
            <person name="Iotti M."/>
            <person name="Le Tacon F."/>
            <person name="Lindquist E.A."/>
            <person name="Lipzen A."/>
            <person name="Malagnac F."/>
            <person name="Mello A."/>
            <person name="Molinier V."/>
            <person name="Miyauchi S."/>
            <person name="Poulain J."/>
            <person name="Riccioni C."/>
            <person name="Rubini A."/>
            <person name="Sitrit Y."/>
            <person name="Splivallo R."/>
            <person name="Traeger S."/>
            <person name="Wang M."/>
            <person name="Zifcakova L."/>
            <person name="Wipf D."/>
            <person name="Zambonelli A."/>
            <person name="Paolocci F."/>
            <person name="Nowrousian M."/>
            <person name="Ottonello S."/>
            <person name="Baldrian P."/>
            <person name="Spatafora J.W."/>
            <person name="Henrissat B."/>
            <person name="Nagy L.G."/>
            <person name="Aury J.M."/>
            <person name="Wincker P."/>
            <person name="Grigoriev I.V."/>
            <person name="Bonfante P."/>
            <person name="Martin F.M."/>
        </authorList>
    </citation>
    <scope>NUCLEOTIDE SEQUENCE [LARGE SCALE GENOMIC DNA]</scope>
    <source>
        <strain evidence="1 2">RN42</strain>
    </source>
</reference>
<proteinExistence type="predicted"/>
<keyword evidence="2" id="KW-1185">Reference proteome</keyword>
<evidence type="ECO:0000313" key="1">
    <source>
        <dbReference type="EMBL" id="RPA74477.1"/>
    </source>
</evidence>
<evidence type="ECO:0000313" key="2">
    <source>
        <dbReference type="Proteomes" id="UP000275078"/>
    </source>
</evidence>
<accession>A0A3N4HMJ6</accession>
<dbReference type="EMBL" id="ML119789">
    <property type="protein sequence ID" value="RPA74477.1"/>
    <property type="molecule type" value="Genomic_DNA"/>
</dbReference>
<protein>
    <submittedName>
        <fullName evidence="1">Uncharacterized protein</fullName>
    </submittedName>
</protein>
<name>A0A3N4HMJ6_ASCIM</name>
<organism evidence="1 2">
    <name type="scientific">Ascobolus immersus RN42</name>
    <dbReference type="NCBI Taxonomy" id="1160509"/>
    <lineage>
        <taxon>Eukaryota</taxon>
        <taxon>Fungi</taxon>
        <taxon>Dikarya</taxon>
        <taxon>Ascomycota</taxon>
        <taxon>Pezizomycotina</taxon>
        <taxon>Pezizomycetes</taxon>
        <taxon>Pezizales</taxon>
        <taxon>Ascobolaceae</taxon>
        <taxon>Ascobolus</taxon>
    </lineage>
</organism>
<sequence length="233" mass="27008">MDTESSYIDNLKRRIRNEERYTYFVGLLSDVASFIASRPTPEAPIKPTYIKHRRPPQHFIVPSALQPTDPKLDEDDAWPESADWVSHLRYGWENFMDICRKADSRNAEPEGFSYTSSFLWEEPFDYWGLRDSFERVKRGLISEVQIRLMVIALEGWRVQLDRVLDEEGSSSENGQLTEASTYQLLAELELMGSRWFKLLVFVATLRSESIEARIWRYLHAADSTGDCSSGNLL</sequence>
<dbReference type="AlphaFoldDB" id="A0A3N4HMJ6"/>